<keyword evidence="2" id="KW-0812">Transmembrane</keyword>
<dbReference type="Proteomes" id="UP000306740">
    <property type="component" value="Unassembled WGS sequence"/>
</dbReference>
<keyword evidence="1" id="KW-0175">Coiled coil</keyword>
<keyword evidence="2" id="KW-0472">Membrane</keyword>
<evidence type="ECO:0000256" key="2">
    <source>
        <dbReference type="SAM" id="Phobius"/>
    </source>
</evidence>
<dbReference type="AlphaFoldDB" id="A0A5C4M8U7"/>
<dbReference type="EMBL" id="VDFR01000027">
    <property type="protein sequence ID" value="TNC49228.1"/>
    <property type="molecule type" value="Genomic_DNA"/>
</dbReference>
<feature type="transmembrane region" description="Helical" evidence="2">
    <location>
        <begin position="67"/>
        <end position="87"/>
    </location>
</feature>
<feature type="transmembrane region" description="Helical" evidence="2">
    <location>
        <begin position="6"/>
        <end position="23"/>
    </location>
</feature>
<sequence>MTSTVFGGVAAIIIGVAVLQLVVRRRLLLKYAALWLGVGVVLVVVALVPGLLAWLSRLFGFEVPANFLFSVGATLLLLISLQLSVELSRVEQRIQRLAEELAILQERTDRDEGAAR</sequence>
<organism evidence="3 5">
    <name type="scientific">Mumia zhuanghuii</name>
    <dbReference type="NCBI Taxonomy" id="2585211"/>
    <lineage>
        <taxon>Bacteria</taxon>
        <taxon>Bacillati</taxon>
        <taxon>Actinomycetota</taxon>
        <taxon>Actinomycetes</taxon>
        <taxon>Propionibacteriales</taxon>
        <taxon>Nocardioidaceae</taxon>
        <taxon>Mumia</taxon>
    </lineage>
</organism>
<name>A0A5C4M8U7_9ACTN</name>
<reference evidence="3 5" key="1">
    <citation type="submission" date="2019-05" db="EMBL/GenBank/DDBJ databases">
        <title>Mumia sp. nov., isolated from the intestinal contents of plateau pika (Ochotona curzoniae) in the Qinghai-Tibet plateau of China.</title>
        <authorList>
            <person name="Tian Z."/>
        </authorList>
    </citation>
    <scope>NUCLEOTIDE SEQUENCE [LARGE SCALE GENOMIC DNA]</scope>
    <source>
        <strain evidence="5">527</strain>
        <strain evidence="3">Z527</strain>
    </source>
</reference>
<dbReference type="EMBL" id="VDFR01000217">
    <property type="protein sequence ID" value="TNC30466.1"/>
    <property type="molecule type" value="Genomic_DNA"/>
</dbReference>
<dbReference type="RefSeq" id="WP_139084618.1">
    <property type="nucleotide sequence ID" value="NZ_VDFR01000027.1"/>
</dbReference>
<dbReference type="Pfam" id="PF10066">
    <property type="entry name" value="DUF2304"/>
    <property type="match status" value="1"/>
</dbReference>
<gene>
    <name evidence="4" type="ORF">FHE65_05765</name>
    <name evidence="3" type="ORF">FHE65_32850</name>
</gene>
<evidence type="ECO:0000313" key="4">
    <source>
        <dbReference type="EMBL" id="TNC49228.1"/>
    </source>
</evidence>
<comment type="caution">
    <text evidence="3">The sequence shown here is derived from an EMBL/GenBank/DDBJ whole genome shotgun (WGS) entry which is preliminary data.</text>
</comment>
<feature type="transmembrane region" description="Helical" evidence="2">
    <location>
        <begin position="35"/>
        <end position="55"/>
    </location>
</feature>
<accession>A0A5C4M8U7</accession>
<evidence type="ECO:0000256" key="1">
    <source>
        <dbReference type="SAM" id="Coils"/>
    </source>
</evidence>
<evidence type="ECO:0000313" key="5">
    <source>
        <dbReference type="Proteomes" id="UP000306740"/>
    </source>
</evidence>
<keyword evidence="2" id="KW-1133">Transmembrane helix</keyword>
<dbReference type="InterPro" id="IPR019277">
    <property type="entry name" value="DUF2304"/>
</dbReference>
<evidence type="ECO:0000313" key="3">
    <source>
        <dbReference type="EMBL" id="TNC30466.1"/>
    </source>
</evidence>
<proteinExistence type="predicted"/>
<protein>
    <submittedName>
        <fullName evidence="3">DUF2304 domain-containing protein</fullName>
    </submittedName>
</protein>
<feature type="coiled-coil region" evidence="1">
    <location>
        <begin position="80"/>
        <end position="114"/>
    </location>
</feature>